<dbReference type="Gene3D" id="3.40.50.150">
    <property type="entry name" value="Vaccinia Virus protein VP39"/>
    <property type="match status" value="1"/>
</dbReference>
<dbReference type="PANTHER" id="PTHR11552:SF227">
    <property type="entry name" value="GLUCOSE DEHYDROGENASE [FAD, QUINONE]-LIKE PROTEIN"/>
    <property type="match status" value="1"/>
</dbReference>
<feature type="domain" description="Methyltransferase" evidence="3">
    <location>
        <begin position="6"/>
        <end position="152"/>
    </location>
</feature>
<dbReference type="Gene3D" id="3.30.560.10">
    <property type="entry name" value="Glucose Oxidase, domain 3"/>
    <property type="match status" value="1"/>
</dbReference>
<dbReference type="GO" id="GO:0008757">
    <property type="term" value="F:S-adenosylmethionine-dependent methyltransferase activity"/>
    <property type="evidence" value="ECO:0007669"/>
    <property type="project" value="InterPro"/>
</dbReference>
<dbReference type="OrthoDB" id="269227at2759"/>
<evidence type="ECO:0000259" key="3">
    <source>
        <dbReference type="Pfam" id="PF13847"/>
    </source>
</evidence>
<dbReference type="AlphaFoldDB" id="A0A7R9Q5J1"/>
<evidence type="ECO:0000256" key="1">
    <source>
        <dbReference type="ARBA" id="ARBA00010790"/>
    </source>
</evidence>
<dbReference type="InterPro" id="IPR036188">
    <property type="entry name" value="FAD/NAD-bd_sf"/>
</dbReference>
<evidence type="ECO:0000259" key="2">
    <source>
        <dbReference type="Pfam" id="PF00732"/>
    </source>
</evidence>
<dbReference type="InterPro" id="IPR025714">
    <property type="entry name" value="Methyltranfer_dom"/>
</dbReference>
<dbReference type="SUPFAM" id="SSF51905">
    <property type="entry name" value="FAD/NAD(P)-binding domain"/>
    <property type="match status" value="1"/>
</dbReference>
<dbReference type="Proteomes" id="UP000759131">
    <property type="component" value="Unassembled WGS sequence"/>
</dbReference>
<dbReference type="InterPro" id="IPR000172">
    <property type="entry name" value="GMC_OxRdtase_N"/>
</dbReference>
<gene>
    <name evidence="4" type="ORF">OSB1V03_LOCUS12824</name>
</gene>
<comment type="similarity">
    <text evidence="1">Belongs to the GMC oxidoreductase family.</text>
</comment>
<proteinExistence type="inferred from homology"/>
<dbReference type="CDD" id="cd02440">
    <property type="entry name" value="AdoMet_MTases"/>
    <property type="match status" value="1"/>
</dbReference>
<accession>A0A7R9Q5J1</accession>
<dbReference type="Gene3D" id="3.50.50.60">
    <property type="entry name" value="FAD/NAD(P)-binding domain"/>
    <property type="match status" value="1"/>
</dbReference>
<organism evidence="4">
    <name type="scientific">Medioppia subpectinata</name>
    <dbReference type="NCBI Taxonomy" id="1979941"/>
    <lineage>
        <taxon>Eukaryota</taxon>
        <taxon>Metazoa</taxon>
        <taxon>Ecdysozoa</taxon>
        <taxon>Arthropoda</taxon>
        <taxon>Chelicerata</taxon>
        <taxon>Arachnida</taxon>
        <taxon>Acari</taxon>
        <taxon>Acariformes</taxon>
        <taxon>Sarcoptiformes</taxon>
        <taxon>Oribatida</taxon>
        <taxon>Brachypylina</taxon>
        <taxon>Oppioidea</taxon>
        <taxon>Oppiidae</taxon>
        <taxon>Medioppia</taxon>
    </lineage>
</organism>
<feature type="domain" description="Glucose-methanol-choline oxidoreductase N-terminal" evidence="2">
    <location>
        <begin position="257"/>
        <end position="485"/>
    </location>
</feature>
<sequence length="487" mass="54424">MKQYDIVLDIGCGSGNITQTLADVLNAKQIYAIDVDKEMIAFAVQNHDKRNVQYLVQDFGLEWHLLSPTLRALEGKVDLIFTNHCLHWIQDKENAVNNMCRLMSAGSRLYANISLVSDPYQELSTEAKLIHEIRFMKIPTRETQIDIWLKLFARFALTVDSHEVMNKSSSIETQAFNKLALPLSITMWKQYFVDYDRDIGIIGPQIQSKAMAKTNRNGKMIGISTIAYQLLSVAWITSHRQVIHDNTCGRTQWHSSYDFIIVGGGTAGAVVANKLSSSHSTVLLLEAGGSQSATYNDIPGLALKGNAMNVNEWVYYNKPHDHYGQQYAGGRVPENRGKTLGGCSAHNGVQYNRGNRRGYDDWAQTYGARGWSYADVLPVFKEWENNTDPYIVDSNPGYHGTGGPIQISSQPYNPFIYALKSALIDSGFVYTDMNGPIQEGVMVNQQYISAERFRVGTGGVFVDPNPYPDNLHIVCKALVTKILFNGL</sequence>
<name>A0A7R9Q5J1_9ACAR</name>
<evidence type="ECO:0000313" key="4">
    <source>
        <dbReference type="EMBL" id="CAD7632421.1"/>
    </source>
</evidence>
<dbReference type="InterPro" id="IPR029063">
    <property type="entry name" value="SAM-dependent_MTases_sf"/>
</dbReference>
<protein>
    <recommendedName>
        <fullName evidence="6">Glucose-methanol-choline oxidoreductase N-terminal domain-containing protein</fullName>
    </recommendedName>
</protein>
<keyword evidence="5" id="KW-1185">Reference proteome</keyword>
<dbReference type="EMBL" id="CAJPIZ010010953">
    <property type="protein sequence ID" value="CAG2112851.1"/>
    <property type="molecule type" value="Genomic_DNA"/>
</dbReference>
<dbReference type="InterPro" id="IPR012132">
    <property type="entry name" value="GMC_OxRdtase"/>
</dbReference>
<evidence type="ECO:0008006" key="6">
    <source>
        <dbReference type="Google" id="ProtNLM"/>
    </source>
</evidence>
<evidence type="ECO:0000313" key="5">
    <source>
        <dbReference type="Proteomes" id="UP000759131"/>
    </source>
</evidence>
<dbReference type="EMBL" id="OC865528">
    <property type="protein sequence ID" value="CAD7632421.1"/>
    <property type="molecule type" value="Genomic_DNA"/>
</dbReference>
<dbReference type="GO" id="GO:0050660">
    <property type="term" value="F:flavin adenine dinucleotide binding"/>
    <property type="evidence" value="ECO:0007669"/>
    <property type="project" value="InterPro"/>
</dbReference>
<dbReference type="Pfam" id="PF00732">
    <property type="entry name" value="GMC_oxred_N"/>
    <property type="match status" value="1"/>
</dbReference>
<dbReference type="Pfam" id="PF13847">
    <property type="entry name" value="Methyltransf_31"/>
    <property type="match status" value="1"/>
</dbReference>
<reference evidence="4" key="1">
    <citation type="submission" date="2020-11" db="EMBL/GenBank/DDBJ databases">
        <authorList>
            <person name="Tran Van P."/>
        </authorList>
    </citation>
    <scope>NUCLEOTIDE SEQUENCE</scope>
</reference>
<dbReference type="SUPFAM" id="SSF53335">
    <property type="entry name" value="S-adenosyl-L-methionine-dependent methyltransferases"/>
    <property type="match status" value="1"/>
</dbReference>
<dbReference type="PANTHER" id="PTHR11552">
    <property type="entry name" value="GLUCOSE-METHANOL-CHOLINE GMC OXIDOREDUCTASE"/>
    <property type="match status" value="1"/>
</dbReference>
<dbReference type="GO" id="GO:0016614">
    <property type="term" value="F:oxidoreductase activity, acting on CH-OH group of donors"/>
    <property type="evidence" value="ECO:0007669"/>
    <property type="project" value="InterPro"/>
</dbReference>